<dbReference type="InterPro" id="IPR010982">
    <property type="entry name" value="Lambda_DNA-bd_dom_sf"/>
</dbReference>
<evidence type="ECO:0000313" key="2">
    <source>
        <dbReference type="EMBL" id="QCD43745.1"/>
    </source>
</evidence>
<evidence type="ECO:0000313" key="4">
    <source>
        <dbReference type="Proteomes" id="UP000297149"/>
    </source>
</evidence>
<dbReference type="EMBL" id="CP039397">
    <property type="protein sequence ID" value="QCD43745.1"/>
    <property type="molecule type" value="Genomic_DNA"/>
</dbReference>
<geneLocation type="plasmid" evidence="3">
    <name>pH5-1</name>
</geneLocation>
<sequence length="103" mass="12077">MERKRLEDFASPTPSRWRENAIYRLENSRWLRRSQKIAMEMLDRMDFLGVNQKELAQRMGCTPQYVSKILKGKENLSLETICKIEDALDMEFQSIPVPAVVSL</sequence>
<dbReference type="RefSeq" id="WP_136417171.1">
    <property type="nucleotide sequence ID" value="NZ_CP039397.1"/>
</dbReference>
<evidence type="ECO:0000313" key="3">
    <source>
        <dbReference type="EMBL" id="QCD43760.1"/>
    </source>
</evidence>
<dbReference type="Gene3D" id="1.10.260.40">
    <property type="entry name" value="lambda repressor-like DNA-binding domains"/>
    <property type="match status" value="1"/>
</dbReference>
<dbReference type="InterPro" id="IPR001387">
    <property type="entry name" value="Cro/C1-type_HTH"/>
</dbReference>
<reference evidence="4" key="1">
    <citation type="submission" date="2019-02" db="EMBL/GenBank/DDBJ databases">
        <title>Isolation and identification of novel species under the genus Muribaculum.</title>
        <authorList>
            <person name="Miyake S."/>
            <person name="Ding Y."/>
            <person name="Low A."/>
            <person name="Soh M."/>
            <person name="Seedorf H."/>
        </authorList>
    </citation>
    <scope>NUCLEOTIDE SEQUENCE [LARGE SCALE GENOMIC DNA]</scope>
    <source>
        <strain evidence="4">H5</strain>
        <plasmid evidence="4">ph5-1</plasmid>
    </source>
</reference>
<dbReference type="Proteomes" id="UP000297149">
    <property type="component" value="Plasmid ph5-1"/>
</dbReference>
<organism evidence="3 4">
    <name type="scientific">Duncaniella dubosii</name>
    <dbReference type="NCBI Taxonomy" id="2518971"/>
    <lineage>
        <taxon>Bacteria</taxon>
        <taxon>Pseudomonadati</taxon>
        <taxon>Bacteroidota</taxon>
        <taxon>Bacteroidia</taxon>
        <taxon>Bacteroidales</taxon>
        <taxon>Muribaculaceae</taxon>
        <taxon>Duncaniella</taxon>
    </lineage>
</organism>
<dbReference type="Pfam" id="PF01381">
    <property type="entry name" value="HTH_3"/>
    <property type="match status" value="1"/>
</dbReference>
<gene>
    <name evidence="2" type="ORF">E7747_15955</name>
    <name evidence="3" type="ORF">E7747_16030</name>
</gene>
<keyword evidence="3" id="KW-0614">Plasmid</keyword>
<dbReference type="KEGG" id="ddb:E7747_15955"/>
<dbReference type="GO" id="GO:0003677">
    <property type="term" value="F:DNA binding"/>
    <property type="evidence" value="ECO:0007669"/>
    <property type="project" value="InterPro"/>
</dbReference>
<dbReference type="PROSITE" id="PS50943">
    <property type="entry name" value="HTH_CROC1"/>
    <property type="match status" value="1"/>
</dbReference>
<geneLocation type="plasmid" evidence="4">
    <name>ph5-1</name>
</geneLocation>
<feature type="domain" description="HTH cro/C1-type" evidence="1">
    <location>
        <begin position="48"/>
        <end position="95"/>
    </location>
</feature>
<dbReference type="CDD" id="cd00093">
    <property type="entry name" value="HTH_XRE"/>
    <property type="match status" value="1"/>
</dbReference>
<dbReference type="KEGG" id="ddb:E7747_16030"/>
<dbReference type="SUPFAM" id="SSF47413">
    <property type="entry name" value="lambda repressor-like DNA-binding domains"/>
    <property type="match status" value="1"/>
</dbReference>
<dbReference type="EMBL" id="CP039397">
    <property type="protein sequence ID" value="QCD43760.1"/>
    <property type="molecule type" value="Genomic_DNA"/>
</dbReference>
<keyword evidence="4" id="KW-1185">Reference proteome</keyword>
<evidence type="ECO:0000259" key="1">
    <source>
        <dbReference type="PROSITE" id="PS50943"/>
    </source>
</evidence>
<dbReference type="SMART" id="SM00530">
    <property type="entry name" value="HTH_XRE"/>
    <property type="match status" value="1"/>
</dbReference>
<accession>A0A4P7W7Z7</accession>
<reference evidence="3" key="2">
    <citation type="journal article" date="2020" name="Int. J. Syst. Evol. Microbiol.">
        <title>Cultivation and description of Duncaniella dubosii sp. nov., Duncaniella freteri sp. nov. and emended description of the species Duncaniella muris.</title>
        <authorList>
            <person name="Miyake S."/>
            <person name="Ding Y."/>
            <person name="Soh M."/>
            <person name="Low A."/>
            <person name="Seedorf H."/>
        </authorList>
    </citation>
    <scope>NUCLEOTIDE SEQUENCE</scope>
    <source>
        <strain evidence="3">H5</strain>
    </source>
</reference>
<name>A0A4P7W7Z7_9BACT</name>
<protein>
    <submittedName>
        <fullName evidence="3">XRE family transcriptional regulator</fullName>
    </submittedName>
</protein>
<proteinExistence type="predicted"/>
<dbReference type="AlphaFoldDB" id="A0A4P7W7Z7"/>